<feature type="chain" id="PRO_5040540777" description="Dirigent protein" evidence="4">
    <location>
        <begin position="23"/>
        <end position="222"/>
    </location>
</feature>
<proteinExistence type="inferred from homology"/>
<evidence type="ECO:0000256" key="4">
    <source>
        <dbReference type="RuleBase" id="RU363099"/>
    </source>
</evidence>
<evidence type="ECO:0000313" key="6">
    <source>
        <dbReference type="Proteomes" id="UP001141552"/>
    </source>
</evidence>
<protein>
    <recommendedName>
        <fullName evidence="4">Dirigent protein</fullName>
    </recommendedName>
</protein>
<evidence type="ECO:0000256" key="1">
    <source>
        <dbReference type="ARBA" id="ARBA00010746"/>
    </source>
</evidence>
<keyword evidence="4" id="KW-0732">Signal</keyword>
<keyword evidence="3 4" id="KW-0964">Secreted</keyword>
<dbReference type="GO" id="GO:0048046">
    <property type="term" value="C:apoplast"/>
    <property type="evidence" value="ECO:0007669"/>
    <property type="project" value="UniProtKB-SubCell"/>
</dbReference>
<dbReference type="EMBL" id="JAKUCV010006485">
    <property type="protein sequence ID" value="KAJ4827102.1"/>
    <property type="molecule type" value="Genomic_DNA"/>
</dbReference>
<dbReference type="AlphaFoldDB" id="A0A9Q0J3X1"/>
<keyword evidence="6" id="KW-1185">Reference proteome</keyword>
<comment type="subcellular location">
    <subcellularLocation>
        <location evidence="4">Secreted</location>
        <location evidence="4">Extracellular space</location>
        <location evidence="4">Apoplast</location>
    </subcellularLocation>
</comment>
<reference evidence="5" key="2">
    <citation type="journal article" date="2023" name="Plants (Basel)">
        <title>Annotation of the Turnera subulata (Passifloraceae) Draft Genome Reveals the S-Locus Evolved after the Divergence of Turneroideae from Passifloroideae in a Stepwise Manner.</title>
        <authorList>
            <person name="Henning P.M."/>
            <person name="Roalson E.H."/>
            <person name="Mir W."/>
            <person name="McCubbin A.G."/>
            <person name="Shore J.S."/>
        </authorList>
    </citation>
    <scope>NUCLEOTIDE SEQUENCE</scope>
    <source>
        <strain evidence="5">F60SS</strain>
    </source>
</reference>
<dbReference type="GO" id="GO:0009699">
    <property type="term" value="P:phenylpropanoid biosynthetic process"/>
    <property type="evidence" value="ECO:0007669"/>
    <property type="project" value="UniProtKB-ARBA"/>
</dbReference>
<evidence type="ECO:0000256" key="3">
    <source>
        <dbReference type="ARBA" id="ARBA00022525"/>
    </source>
</evidence>
<comment type="similarity">
    <text evidence="1 4">Belongs to the plant dirigent protein family.</text>
</comment>
<dbReference type="InterPro" id="IPR044859">
    <property type="entry name" value="Allene_oxi_cyc_Dirigent"/>
</dbReference>
<comment type="function">
    <text evidence="4">Dirigent proteins impart stereoselectivity on the phenoxy radical-coupling reaction, yielding optically active lignans from two molecules of coniferyl alcohol in the biosynthesis of lignans, flavonolignans, and alkaloids and thus plays a central role in plant secondary metabolism.</text>
</comment>
<accession>A0A9Q0J3X1</accession>
<gene>
    <name evidence="5" type="ORF">Tsubulata_031687</name>
</gene>
<reference evidence="5" key="1">
    <citation type="submission" date="2022-02" db="EMBL/GenBank/DDBJ databases">
        <authorList>
            <person name="Henning P.M."/>
            <person name="McCubbin A.G."/>
            <person name="Shore J.S."/>
        </authorList>
    </citation>
    <scope>NUCLEOTIDE SEQUENCE</scope>
    <source>
        <strain evidence="5">F60SS</strain>
        <tissue evidence="5">Leaves</tissue>
    </source>
</reference>
<dbReference type="Pfam" id="PF03018">
    <property type="entry name" value="Dirigent"/>
    <property type="match status" value="1"/>
</dbReference>
<dbReference type="OrthoDB" id="1864232at2759"/>
<comment type="caution">
    <text evidence="5">The sequence shown here is derived from an EMBL/GenBank/DDBJ whole genome shotgun (WGS) entry which is preliminary data.</text>
</comment>
<dbReference type="Gene3D" id="2.40.480.10">
    <property type="entry name" value="Allene oxide cyclase-like"/>
    <property type="match status" value="1"/>
</dbReference>
<evidence type="ECO:0000256" key="2">
    <source>
        <dbReference type="ARBA" id="ARBA00011738"/>
    </source>
</evidence>
<sequence>MARAIASLNFKIFLLQLQSSSAIIQVTAEHEEDFVKTHDARLLGLDKREQKLTHLHFYFHDILSGPNPTAVTAVPPLSKTSTTWFGSICMLDHKLTAGPQITSKLIGRAQGLYAGTSEQDLTLLMAINIVFLEGAYNGSTITILGRNSVFSKVREMPIIGGTGVFRFATRYVQASTYTYNKKTGNAVFFFVEKKKRHQWCHHRPVGPGPGQYRLHPGIRPSS</sequence>
<dbReference type="Proteomes" id="UP001141552">
    <property type="component" value="Unassembled WGS sequence"/>
</dbReference>
<keyword evidence="4" id="KW-0052">Apoplast</keyword>
<dbReference type="PANTHER" id="PTHR21495">
    <property type="entry name" value="NUCLEOPORIN-RELATED"/>
    <property type="match status" value="1"/>
</dbReference>
<evidence type="ECO:0000313" key="5">
    <source>
        <dbReference type="EMBL" id="KAJ4827102.1"/>
    </source>
</evidence>
<organism evidence="5 6">
    <name type="scientific">Turnera subulata</name>
    <dbReference type="NCBI Taxonomy" id="218843"/>
    <lineage>
        <taxon>Eukaryota</taxon>
        <taxon>Viridiplantae</taxon>
        <taxon>Streptophyta</taxon>
        <taxon>Embryophyta</taxon>
        <taxon>Tracheophyta</taxon>
        <taxon>Spermatophyta</taxon>
        <taxon>Magnoliopsida</taxon>
        <taxon>eudicotyledons</taxon>
        <taxon>Gunneridae</taxon>
        <taxon>Pentapetalae</taxon>
        <taxon>rosids</taxon>
        <taxon>fabids</taxon>
        <taxon>Malpighiales</taxon>
        <taxon>Passifloraceae</taxon>
        <taxon>Turnera</taxon>
    </lineage>
</organism>
<feature type="signal peptide" evidence="4">
    <location>
        <begin position="1"/>
        <end position="22"/>
    </location>
</feature>
<dbReference type="InterPro" id="IPR004265">
    <property type="entry name" value="Dirigent"/>
</dbReference>
<name>A0A9Q0J3X1_9ROSI</name>
<comment type="subunit">
    <text evidence="2 4">Homodimer.</text>
</comment>